<evidence type="ECO:0000256" key="2">
    <source>
        <dbReference type="ARBA" id="ARBA00022475"/>
    </source>
</evidence>
<feature type="transmembrane region" description="Helical" evidence="6">
    <location>
        <begin position="77"/>
        <end position="96"/>
    </location>
</feature>
<dbReference type="Pfam" id="PF07690">
    <property type="entry name" value="MFS_1"/>
    <property type="match status" value="1"/>
</dbReference>
<comment type="subcellular location">
    <subcellularLocation>
        <location evidence="1">Cell membrane</location>
        <topology evidence="1">Multi-pass membrane protein</topology>
    </subcellularLocation>
</comment>
<feature type="transmembrane region" description="Helical" evidence="6">
    <location>
        <begin position="360"/>
        <end position="378"/>
    </location>
</feature>
<dbReference type="Proteomes" id="UP000192536">
    <property type="component" value="Unassembled WGS sequence"/>
</dbReference>
<feature type="transmembrane region" description="Helical" evidence="6">
    <location>
        <begin position="245"/>
        <end position="264"/>
    </location>
</feature>
<dbReference type="InterPro" id="IPR036259">
    <property type="entry name" value="MFS_trans_sf"/>
</dbReference>
<name>A0A1X0WIL9_9GAMM</name>
<accession>A0A1X0WIL9</accession>
<dbReference type="PANTHER" id="PTHR43124">
    <property type="entry name" value="PURINE EFFLUX PUMP PBUE"/>
    <property type="match status" value="1"/>
</dbReference>
<evidence type="ECO:0000256" key="6">
    <source>
        <dbReference type="SAM" id="Phobius"/>
    </source>
</evidence>
<evidence type="ECO:0000313" key="9">
    <source>
        <dbReference type="Proteomes" id="UP000192536"/>
    </source>
</evidence>
<sequence length="398" mass="42078">MSDTSRLPVSGLLALAMTGFIAIMTETLPAGLLPQISSGLGVSASMTGQMVTLYALGSLVAAIPLTVATRGWRRRRALLASVLGFLLFNTLTTFSTDYSLTLVARFFAGASAGLAWGLIAGYARRMVEPALQGKAMTLAMIGTPLALSLGVPLGTWFGSLVGWRTAFGLMSAMTLLLTVWILLKVPDFPGESRQKQRSLYQVWQLPGVRSVLWVIFTWITAHNILYTYIVPFLARSGLAGQVDKMLLLFGLSAMLGIGLTGWLVDRWLRRTVLSSLVLFALTCLAFGGLGASASVLYLGIFVWGLTFGGAATLLQTASADAAGDSADIAQSMIVVAWNLAIAGGGIAGGVLLKTQGVSSFPWVMLLLLVLSLAIVLRAKSNGFTPGSRMAESTEKADC</sequence>
<feature type="transmembrane region" description="Helical" evidence="6">
    <location>
        <begin position="271"/>
        <end position="289"/>
    </location>
</feature>
<reference evidence="8 9" key="1">
    <citation type="journal article" date="2017" name="Int. J. Syst. Evol. Microbiol.">
        <title>Rouxiella badensis sp. nov. and Rouxiella silvae sp. nov. isolated from peat bog soil in Germany and emendation of the genus description.</title>
        <authorList>
            <person name="Le Fleche-Mateos A."/>
            <person name="Kugler J.H."/>
            <person name="Hansen S.H."/>
            <person name="Syldatk C."/>
            <person name="Hausmann R."/>
            <person name="Lomprez F."/>
            <person name="Vandenbogaert M."/>
            <person name="Manuguerra J.C."/>
            <person name="Grimont P.A."/>
        </authorList>
    </citation>
    <scope>NUCLEOTIDE SEQUENCE [LARGE SCALE GENOMIC DNA]</scope>
    <source>
        <strain evidence="8 9">DSM 100043</strain>
    </source>
</reference>
<evidence type="ECO:0000256" key="5">
    <source>
        <dbReference type="ARBA" id="ARBA00023136"/>
    </source>
</evidence>
<keyword evidence="5 6" id="KW-0472">Membrane</keyword>
<comment type="caution">
    <text evidence="8">The sequence shown here is derived from an EMBL/GenBank/DDBJ whole genome shotgun (WGS) entry which is preliminary data.</text>
</comment>
<evidence type="ECO:0000256" key="1">
    <source>
        <dbReference type="ARBA" id="ARBA00004651"/>
    </source>
</evidence>
<organism evidence="8 9">
    <name type="scientific">Rouxiella badensis</name>
    <dbReference type="NCBI Taxonomy" id="1646377"/>
    <lineage>
        <taxon>Bacteria</taxon>
        <taxon>Pseudomonadati</taxon>
        <taxon>Pseudomonadota</taxon>
        <taxon>Gammaproteobacteria</taxon>
        <taxon>Enterobacterales</taxon>
        <taxon>Yersiniaceae</taxon>
        <taxon>Rouxiella</taxon>
    </lineage>
</organism>
<dbReference type="GO" id="GO:0005886">
    <property type="term" value="C:plasma membrane"/>
    <property type="evidence" value="ECO:0007669"/>
    <property type="project" value="UniProtKB-SubCell"/>
</dbReference>
<feature type="transmembrane region" description="Helical" evidence="6">
    <location>
        <begin position="102"/>
        <end position="123"/>
    </location>
</feature>
<dbReference type="STRING" id="1646377.BS640_05590"/>
<protein>
    <submittedName>
        <fullName evidence="8">MFS transporter</fullName>
    </submittedName>
</protein>
<feature type="transmembrane region" description="Helical" evidence="6">
    <location>
        <begin position="12"/>
        <end position="32"/>
    </location>
</feature>
<feature type="transmembrane region" description="Helical" evidence="6">
    <location>
        <begin position="135"/>
        <end position="157"/>
    </location>
</feature>
<feature type="transmembrane region" description="Helical" evidence="6">
    <location>
        <begin position="44"/>
        <end position="65"/>
    </location>
</feature>
<dbReference type="PANTHER" id="PTHR43124:SF3">
    <property type="entry name" value="CHLORAMPHENICOL EFFLUX PUMP RV0191"/>
    <property type="match status" value="1"/>
</dbReference>
<dbReference type="RefSeq" id="WP_084912146.1">
    <property type="nucleotide sequence ID" value="NZ_CP049603.1"/>
</dbReference>
<dbReference type="Gene3D" id="1.20.1250.20">
    <property type="entry name" value="MFS general substrate transporter like domains"/>
    <property type="match status" value="1"/>
</dbReference>
<keyword evidence="2" id="KW-1003">Cell membrane</keyword>
<dbReference type="EMBL" id="MRWE01000006">
    <property type="protein sequence ID" value="ORJ26594.1"/>
    <property type="molecule type" value="Genomic_DNA"/>
</dbReference>
<dbReference type="AlphaFoldDB" id="A0A1X0WIL9"/>
<dbReference type="CDD" id="cd17324">
    <property type="entry name" value="MFS_NepI_like"/>
    <property type="match status" value="1"/>
</dbReference>
<dbReference type="InterPro" id="IPR020846">
    <property type="entry name" value="MFS_dom"/>
</dbReference>
<evidence type="ECO:0000313" key="8">
    <source>
        <dbReference type="EMBL" id="ORJ26594.1"/>
    </source>
</evidence>
<feature type="transmembrane region" description="Helical" evidence="6">
    <location>
        <begin position="335"/>
        <end position="354"/>
    </location>
</feature>
<evidence type="ECO:0000256" key="4">
    <source>
        <dbReference type="ARBA" id="ARBA00022989"/>
    </source>
</evidence>
<dbReference type="GO" id="GO:0022857">
    <property type="term" value="F:transmembrane transporter activity"/>
    <property type="evidence" value="ECO:0007669"/>
    <property type="project" value="InterPro"/>
</dbReference>
<dbReference type="InterPro" id="IPR011701">
    <property type="entry name" value="MFS"/>
</dbReference>
<proteinExistence type="predicted"/>
<keyword evidence="3 6" id="KW-0812">Transmembrane</keyword>
<evidence type="ECO:0000256" key="3">
    <source>
        <dbReference type="ARBA" id="ARBA00022692"/>
    </source>
</evidence>
<feature type="transmembrane region" description="Helical" evidence="6">
    <location>
        <begin position="203"/>
        <end position="225"/>
    </location>
</feature>
<feature type="domain" description="Major facilitator superfamily (MFS) profile" evidence="7">
    <location>
        <begin position="11"/>
        <end position="382"/>
    </location>
</feature>
<evidence type="ECO:0000259" key="7">
    <source>
        <dbReference type="PROSITE" id="PS50850"/>
    </source>
</evidence>
<dbReference type="InterPro" id="IPR050189">
    <property type="entry name" value="MFS_Efflux_Transporters"/>
</dbReference>
<keyword evidence="4 6" id="KW-1133">Transmembrane helix</keyword>
<dbReference type="SUPFAM" id="SSF103473">
    <property type="entry name" value="MFS general substrate transporter"/>
    <property type="match status" value="1"/>
</dbReference>
<feature type="transmembrane region" description="Helical" evidence="6">
    <location>
        <begin position="163"/>
        <end position="183"/>
    </location>
</feature>
<keyword evidence="9" id="KW-1185">Reference proteome</keyword>
<dbReference type="PROSITE" id="PS50850">
    <property type="entry name" value="MFS"/>
    <property type="match status" value="1"/>
</dbReference>
<gene>
    <name evidence="8" type="ORF">BS640_05590</name>
</gene>